<evidence type="ECO:0000313" key="7">
    <source>
        <dbReference type="Proteomes" id="UP001153387"/>
    </source>
</evidence>
<dbReference type="GO" id="GO:0003677">
    <property type="term" value="F:DNA binding"/>
    <property type="evidence" value="ECO:0007669"/>
    <property type="project" value="UniProtKB-KW"/>
</dbReference>
<feature type="domain" description="RNA polymerase sigma-70 region 2" evidence="5">
    <location>
        <begin position="21"/>
        <end position="84"/>
    </location>
</feature>
<dbReference type="Gene3D" id="1.10.1740.10">
    <property type="match status" value="1"/>
</dbReference>
<keyword evidence="7" id="KW-1185">Reference proteome</keyword>
<dbReference type="NCBIfam" id="TIGR02937">
    <property type="entry name" value="sigma70-ECF"/>
    <property type="match status" value="1"/>
</dbReference>
<dbReference type="InterPro" id="IPR007627">
    <property type="entry name" value="RNA_pol_sigma70_r2"/>
</dbReference>
<protein>
    <submittedName>
        <fullName evidence="6">RNA polymerase sigma factor</fullName>
    </submittedName>
</protein>
<evidence type="ECO:0000259" key="5">
    <source>
        <dbReference type="Pfam" id="PF04542"/>
    </source>
</evidence>
<reference evidence="6 7" key="1">
    <citation type="submission" date="2022-10" db="EMBL/GenBank/DDBJ databases">
        <title>Comparative genomic analysis of Cohnella hashimotonis sp. nov., isolated from the International Space Station.</title>
        <authorList>
            <person name="Simpson A."/>
            <person name="Venkateswaran K."/>
        </authorList>
    </citation>
    <scope>NUCLEOTIDE SEQUENCE [LARGE SCALE GENOMIC DNA]</scope>
    <source>
        <strain evidence="6 7">DSM 18997</strain>
    </source>
</reference>
<dbReference type="PANTHER" id="PTHR43133:SF8">
    <property type="entry name" value="RNA POLYMERASE SIGMA FACTOR HI_1459-RELATED"/>
    <property type="match status" value="1"/>
</dbReference>
<proteinExistence type="predicted"/>
<dbReference type="InterPro" id="IPR013325">
    <property type="entry name" value="RNA_pol_sigma_r2"/>
</dbReference>
<keyword evidence="3" id="KW-0238">DNA-binding</keyword>
<evidence type="ECO:0000256" key="4">
    <source>
        <dbReference type="ARBA" id="ARBA00023163"/>
    </source>
</evidence>
<dbReference type="PANTHER" id="PTHR43133">
    <property type="entry name" value="RNA POLYMERASE ECF-TYPE SIGMA FACTO"/>
    <property type="match status" value="1"/>
</dbReference>
<dbReference type="GO" id="GO:0006352">
    <property type="term" value="P:DNA-templated transcription initiation"/>
    <property type="evidence" value="ECO:0007669"/>
    <property type="project" value="InterPro"/>
</dbReference>
<organism evidence="6 7">
    <name type="scientific">Cohnella ginsengisoli</name>
    <dbReference type="NCBI Taxonomy" id="425004"/>
    <lineage>
        <taxon>Bacteria</taxon>
        <taxon>Bacillati</taxon>
        <taxon>Bacillota</taxon>
        <taxon>Bacilli</taxon>
        <taxon>Bacillales</taxon>
        <taxon>Paenibacillaceae</taxon>
        <taxon>Cohnella</taxon>
    </lineage>
</organism>
<evidence type="ECO:0000313" key="6">
    <source>
        <dbReference type="EMBL" id="MDG0795326.1"/>
    </source>
</evidence>
<dbReference type="RefSeq" id="WP_277568995.1">
    <property type="nucleotide sequence ID" value="NZ_JAPDHZ010000008.1"/>
</dbReference>
<keyword evidence="1" id="KW-0805">Transcription regulation</keyword>
<gene>
    <name evidence="6" type="ORF">OMP38_34255</name>
</gene>
<evidence type="ECO:0000256" key="1">
    <source>
        <dbReference type="ARBA" id="ARBA00023015"/>
    </source>
</evidence>
<dbReference type="InterPro" id="IPR014284">
    <property type="entry name" value="RNA_pol_sigma-70_dom"/>
</dbReference>
<evidence type="ECO:0000256" key="3">
    <source>
        <dbReference type="ARBA" id="ARBA00023125"/>
    </source>
</evidence>
<name>A0A9X4KNQ7_9BACL</name>
<dbReference type="SUPFAM" id="SSF88946">
    <property type="entry name" value="Sigma2 domain of RNA polymerase sigma factors"/>
    <property type="match status" value="1"/>
</dbReference>
<dbReference type="EMBL" id="JAPDHZ010000008">
    <property type="protein sequence ID" value="MDG0795326.1"/>
    <property type="molecule type" value="Genomic_DNA"/>
</dbReference>
<dbReference type="Proteomes" id="UP001153387">
    <property type="component" value="Unassembled WGS sequence"/>
</dbReference>
<sequence>MDETHWPYIENMDAGGLRELMLQYGSEVWNLAFVLTKRRDLADDVSQDVFLAAYRKIDTFRGASSVRTWLLSIARNTAINRLRSAFLRRVTLMERIDDRAHDAGPSEITETTYERSRFSIDGLDYLGWEKKFLPLSSGTFFFDGVLGARGLIQSLMLPDRENAHPDVIKLSGTIIFTTGGEAYTTSDGIKVGLTQAEVIAKLGLPNARTKTQWSYRIGDNLRFHLLFESGKVRFISLTMTV</sequence>
<dbReference type="GO" id="GO:0016987">
    <property type="term" value="F:sigma factor activity"/>
    <property type="evidence" value="ECO:0007669"/>
    <property type="project" value="UniProtKB-KW"/>
</dbReference>
<comment type="caution">
    <text evidence="6">The sequence shown here is derived from an EMBL/GenBank/DDBJ whole genome shotgun (WGS) entry which is preliminary data.</text>
</comment>
<accession>A0A9X4KNQ7</accession>
<keyword evidence="4" id="KW-0804">Transcription</keyword>
<dbReference type="Pfam" id="PF04542">
    <property type="entry name" value="Sigma70_r2"/>
    <property type="match status" value="1"/>
</dbReference>
<keyword evidence="2" id="KW-0731">Sigma factor</keyword>
<dbReference type="InterPro" id="IPR039425">
    <property type="entry name" value="RNA_pol_sigma-70-like"/>
</dbReference>
<dbReference type="AlphaFoldDB" id="A0A9X4KNQ7"/>
<evidence type="ECO:0000256" key="2">
    <source>
        <dbReference type="ARBA" id="ARBA00023082"/>
    </source>
</evidence>